<evidence type="ECO:0000313" key="7">
    <source>
        <dbReference type="Proteomes" id="UP001642360"/>
    </source>
</evidence>
<dbReference type="InterPro" id="IPR008949">
    <property type="entry name" value="Isoprenoid_synthase_dom_sf"/>
</dbReference>
<protein>
    <submittedName>
        <fullName evidence="6">Uncharacterized protein</fullName>
    </submittedName>
</protein>
<dbReference type="Gene3D" id="1.10.600.10">
    <property type="entry name" value="Farnesyl Diphosphate Synthase"/>
    <property type="match status" value="1"/>
</dbReference>
<dbReference type="GO" id="GO:0046872">
    <property type="term" value="F:metal ion binding"/>
    <property type="evidence" value="ECO:0007669"/>
    <property type="project" value="UniProtKB-KW"/>
</dbReference>
<evidence type="ECO:0000256" key="1">
    <source>
        <dbReference type="ARBA" id="ARBA00001946"/>
    </source>
</evidence>
<dbReference type="AlphaFoldDB" id="A0ABC8T3D5"/>
<comment type="caution">
    <text evidence="6">The sequence shown here is derived from an EMBL/GenBank/DDBJ whole genome shotgun (WGS) entry which is preliminary data.</text>
</comment>
<dbReference type="PANTHER" id="PTHR43281:SF6">
    <property type="entry name" value="HETERODIMERIC GERANYLGERANYL PYROPHOSPHATE SYNTHASE SMALL SUBUNIT, CHLOROPLASTIC-LIKE"/>
    <property type="match status" value="1"/>
</dbReference>
<comment type="similarity">
    <text evidence="2 5">Belongs to the FPP/GGPP synthase family.</text>
</comment>
<name>A0ABC8T3D5_9AQUA</name>
<organism evidence="6 7">
    <name type="scientific">Ilex paraguariensis</name>
    <name type="common">yerba mate</name>
    <dbReference type="NCBI Taxonomy" id="185542"/>
    <lineage>
        <taxon>Eukaryota</taxon>
        <taxon>Viridiplantae</taxon>
        <taxon>Streptophyta</taxon>
        <taxon>Embryophyta</taxon>
        <taxon>Tracheophyta</taxon>
        <taxon>Spermatophyta</taxon>
        <taxon>Magnoliopsida</taxon>
        <taxon>eudicotyledons</taxon>
        <taxon>Gunneridae</taxon>
        <taxon>Pentapetalae</taxon>
        <taxon>asterids</taxon>
        <taxon>campanulids</taxon>
        <taxon>Aquifoliales</taxon>
        <taxon>Aquifoliaceae</taxon>
        <taxon>Ilex</taxon>
    </lineage>
</organism>
<keyword evidence="7" id="KW-1185">Reference proteome</keyword>
<evidence type="ECO:0000256" key="2">
    <source>
        <dbReference type="ARBA" id="ARBA00006706"/>
    </source>
</evidence>
<keyword evidence="3" id="KW-0479">Metal-binding</keyword>
<reference evidence="6 7" key="1">
    <citation type="submission" date="2024-02" db="EMBL/GenBank/DDBJ databases">
        <authorList>
            <person name="Vignale AGUSTIN F."/>
            <person name="Sosa J E."/>
            <person name="Modenutti C."/>
        </authorList>
    </citation>
    <scope>NUCLEOTIDE SEQUENCE [LARGE SCALE GENOMIC DNA]</scope>
</reference>
<evidence type="ECO:0000256" key="5">
    <source>
        <dbReference type="RuleBase" id="RU004466"/>
    </source>
</evidence>
<dbReference type="GO" id="GO:0016740">
    <property type="term" value="F:transferase activity"/>
    <property type="evidence" value="ECO:0007669"/>
    <property type="project" value="UniProtKB-KW"/>
</dbReference>
<evidence type="ECO:0000256" key="4">
    <source>
        <dbReference type="ARBA" id="ARBA00022842"/>
    </source>
</evidence>
<proteinExistence type="inferred from homology"/>
<dbReference type="InterPro" id="IPR000092">
    <property type="entry name" value="Polyprenyl_synt"/>
</dbReference>
<dbReference type="SUPFAM" id="SSF48576">
    <property type="entry name" value="Terpenoid synthases"/>
    <property type="match status" value="1"/>
</dbReference>
<dbReference type="Proteomes" id="UP001642360">
    <property type="component" value="Unassembled WGS sequence"/>
</dbReference>
<dbReference type="EMBL" id="CAUOFW020004114">
    <property type="protein sequence ID" value="CAK9163936.1"/>
    <property type="molecule type" value="Genomic_DNA"/>
</dbReference>
<gene>
    <name evidence="6" type="ORF">ILEXP_LOCUS33005</name>
</gene>
<accession>A0ABC8T3D5</accession>
<sequence>MCVTCSSTFKKTSHYKSGFNSLHSLTAIICFLSPPFMAGGLSHFHGRPSFLTISRSNPSRPSLCHRPITINMTQTQTQSQTQSYWTSIEADIAAHLKRAIPIRPPVSVFEPMHYLTFAAPRITASALCIAACELVGGDRDQAMAAASALHLMHAAAYTHEHLPLTDRIRPKPAIHHAYSPNVELLTGDGIIPFGLELLAKSIVKNGSNSDRILRVIVEITRAVGSEGVVDGQYKEFLCSQSKGEESWNLGDIEYVCKKKEGGLYACGAACGAILGGGSEEEVQKLRKYGLYVGMIEGMLYGVGRNKKGMEGEVEKLRGLATKELEIFNGRKIEKICSLVQAGLCSV</sequence>
<comment type="cofactor">
    <cofactor evidence="1">
        <name>Mg(2+)</name>
        <dbReference type="ChEBI" id="CHEBI:18420"/>
    </cofactor>
</comment>
<dbReference type="PANTHER" id="PTHR43281">
    <property type="entry name" value="FARNESYL DIPHOSPHATE SYNTHASE"/>
    <property type="match status" value="1"/>
</dbReference>
<dbReference type="Pfam" id="PF00348">
    <property type="entry name" value="polyprenyl_synt"/>
    <property type="match status" value="1"/>
</dbReference>
<evidence type="ECO:0000313" key="6">
    <source>
        <dbReference type="EMBL" id="CAK9163936.1"/>
    </source>
</evidence>
<keyword evidence="4" id="KW-0460">Magnesium</keyword>
<keyword evidence="5" id="KW-0808">Transferase</keyword>
<evidence type="ECO:0000256" key="3">
    <source>
        <dbReference type="ARBA" id="ARBA00022723"/>
    </source>
</evidence>